<gene>
    <name evidence="1" type="ORF">FOY91_04445</name>
</gene>
<evidence type="ECO:0000313" key="2">
    <source>
        <dbReference type="Proteomes" id="UP000318681"/>
    </source>
</evidence>
<dbReference type="RefSeq" id="WP_145148540.1">
    <property type="nucleotide sequence ID" value="NZ_VNIM01000010.1"/>
</dbReference>
<comment type="caution">
    <text evidence="1">The sequence shown here is derived from an EMBL/GenBank/DDBJ whole genome shotgun (WGS) entry which is preliminary data.</text>
</comment>
<protein>
    <submittedName>
        <fullName evidence="1">Uncharacterized protein</fullName>
    </submittedName>
</protein>
<sequence length="59" mass="6288">MSDKEPSDKPTRSARIMLFLVLAAVIALLVITTYTCAERPAATLRGSGEPMLSDTPPAI</sequence>
<accession>A0A558RAS0</accession>
<dbReference type="Proteomes" id="UP000318681">
    <property type="component" value="Unassembled WGS sequence"/>
</dbReference>
<proteinExistence type="predicted"/>
<organism evidence="1 2">
    <name type="scientific">Alterirhizorhabdus solaris</name>
    <dbReference type="NCBI Taxonomy" id="2529389"/>
    <lineage>
        <taxon>Bacteria</taxon>
        <taxon>Pseudomonadati</taxon>
        <taxon>Pseudomonadota</taxon>
        <taxon>Alphaproteobacteria</taxon>
        <taxon>Sphingomonadales</taxon>
        <taxon>Rhizorhabdaceae</taxon>
        <taxon>Alterirhizorhabdus</taxon>
    </lineage>
</organism>
<evidence type="ECO:0000313" key="1">
    <source>
        <dbReference type="EMBL" id="TVV76473.1"/>
    </source>
</evidence>
<name>A0A558RAS0_9SPHN</name>
<keyword evidence="2" id="KW-1185">Reference proteome</keyword>
<reference evidence="1 2" key="1">
    <citation type="submission" date="2019-07" db="EMBL/GenBank/DDBJ databases">
        <title>Sphingomonas solaris sp. nov., isolated from a solar panel from Boston, Massachusetts.</title>
        <authorList>
            <person name="Tanner K."/>
            <person name="Pascual J."/>
            <person name="Mancuso C."/>
            <person name="Pereto J."/>
            <person name="Khalil A."/>
            <person name="Vilanova C."/>
        </authorList>
    </citation>
    <scope>NUCLEOTIDE SEQUENCE [LARGE SCALE GENOMIC DNA]</scope>
    <source>
        <strain evidence="1 2">R4DWN</strain>
    </source>
</reference>
<dbReference type="AlphaFoldDB" id="A0A558RAS0"/>
<dbReference type="EMBL" id="VNIM01000010">
    <property type="protein sequence ID" value="TVV76473.1"/>
    <property type="molecule type" value="Genomic_DNA"/>
</dbReference>